<evidence type="ECO:0000313" key="2">
    <source>
        <dbReference type="Proteomes" id="UP000265715"/>
    </source>
</evidence>
<dbReference type="Proteomes" id="UP000265715">
    <property type="component" value="Unassembled WGS sequence"/>
</dbReference>
<organism evidence="1 2">
    <name type="scientific">Calidithermus terrae</name>
    <dbReference type="NCBI Taxonomy" id="1408545"/>
    <lineage>
        <taxon>Bacteria</taxon>
        <taxon>Thermotogati</taxon>
        <taxon>Deinococcota</taxon>
        <taxon>Deinococci</taxon>
        <taxon>Thermales</taxon>
        <taxon>Thermaceae</taxon>
        <taxon>Calidithermus</taxon>
    </lineage>
</organism>
<proteinExistence type="predicted"/>
<dbReference type="AlphaFoldDB" id="A0A399EK61"/>
<dbReference type="EMBL" id="QXDL01000086">
    <property type="protein sequence ID" value="RIH83720.1"/>
    <property type="molecule type" value="Genomic_DNA"/>
</dbReference>
<evidence type="ECO:0000313" key="1">
    <source>
        <dbReference type="EMBL" id="RIH83720.1"/>
    </source>
</evidence>
<protein>
    <submittedName>
        <fullName evidence="1">Uncharacterized protein</fullName>
    </submittedName>
</protein>
<comment type="caution">
    <text evidence="1">The sequence shown here is derived from an EMBL/GenBank/DDBJ whole genome shotgun (WGS) entry which is preliminary data.</text>
</comment>
<gene>
    <name evidence="1" type="ORF">Mterra_02193</name>
</gene>
<reference evidence="1 2" key="1">
    <citation type="submission" date="2018-08" db="EMBL/GenBank/DDBJ databases">
        <title>Meiothermus terrae DSM 26712 genome sequencing project.</title>
        <authorList>
            <person name="Da Costa M.S."/>
            <person name="Albuquerque L."/>
            <person name="Raposo P."/>
            <person name="Froufe H.J.C."/>
            <person name="Barroso C.S."/>
            <person name="Egas C."/>
        </authorList>
    </citation>
    <scope>NUCLEOTIDE SEQUENCE [LARGE SCALE GENOMIC DNA]</scope>
    <source>
        <strain evidence="1 2">DSM 26712</strain>
    </source>
</reference>
<sequence>MLVALFLISLGATAAVNASATPDNGCGTTVHDCPYTQM</sequence>
<accession>A0A399EK61</accession>
<keyword evidence="2" id="KW-1185">Reference proteome</keyword>
<name>A0A399EK61_9DEIN</name>